<name>A0A1G4MBX6_LACFM</name>
<keyword evidence="1" id="KW-0812">Transmembrane</keyword>
<dbReference type="OMA" id="MVAMFLR"/>
<keyword evidence="3" id="KW-1185">Reference proteome</keyword>
<accession>A0A1G4MBX6</accession>
<proteinExistence type="predicted"/>
<keyword evidence="1" id="KW-0472">Membrane</keyword>
<sequence>MNNVKRPDLSVAYNHVKVPSPYTAGVSQGILSQSMPMAAMFMKNKFLAWFAVISMLHYYLTGEVNESASADQSPLLKIVMSLVSLLVCYMGLALPQPPAIPRAPPKSGSE</sequence>
<keyword evidence="1" id="KW-1133">Transmembrane helix</keyword>
<dbReference type="PANTHER" id="PTHR28038">
    <property type="entry name" value="ADL329WP"/>
    <property type="match status" value="1"/>
</dbReference>
<reference evidence="2 3" key="1">
    <citation type="submission" date="2016-03" db="EMBL/GenBank/DDBJ databases">
        <authorList>
            <person name="Devillers H."/>
        </authorList>
    </citation>
    <scope>NUCLEOTIDE SEQUENCE [LARGE SCALE GENOMIC DNA]</scope>
    <source>
        <strain evidence="2">CBS 6772</strain>
    </source>
</reference>
<dbReference type="OrthoDB" id="284718at2759"/>
<feature type="transmembrane region" description="Helical" evidence="1">
    <location>
        <begin position="74"/>
        <end position="94"/>
    </location>
</feature>
<organism evidence="2 3">
    <name type="scientific">Lachancea fermentati</name>
    <name type="common">Zygosaccharomyces fermentati</name>
    <dbReference type="NCBI Taxonomy" id="4955"/>
    <lineage>
        <taxon>Eukaryota</taxon>
        <taxon>Fungi</taxon>
        <taxon>Dikarya</taxon>
        <taxon>Ascomycota</taxon>
        <taxon>Saccharomycotina</taxon>
        <taxon>Saccharomycetes</taxon>
        <taxon>Saccharomycetales</taxon>
        <taxon>Saccharomycetaceae</taxon>
        <taxon>Lachancea</taxon>
    </lineage>
</organism>
<dbReference type="STRING" id="4955.A0A1G4MBX6"/>
<dbReference type="Proteomes" id="UP000190831">
    <property type="component" value="Chromosome D"/>
</dbReference>
<dbReference type="PANTHER" id="PTHR28038:SF1">
    <property type="entry name" value="ADL329WP"/>
    <property type="match status" value="1"/>
</dbReference>
<evidence type="ECO:0000313" key="3">
    <source>
        <dbReference type="Proteomes" id="UP000190831"/>
    </source>
</evidence>
<evidence type="ECO:0000256" key="1">
    <source>
        <dbReference type="SAM" id="Phobius"/>
    </source>
</evidence>
<gene>
    <name evidence="2" type="ORF">LAFE_0D08856G</name>
</gene>
<dbReference type="EMBL" id="LT598492">
    <property type="protein sequence ID" value="SCW01269.1"/>
    <property type="molecule type" value="Genomic_DNA"/>
</dbReference>
<feature type="transmembrane region" description="Helical" evidence="1">
    <location>
        <begin position="46"/>
        <end position="62"/>
    </location>
</feature>
<dbReference type="AlphaFoldDB" id="A0A1G4MBX6"/>
<protein>
    <submittedName>
        <fullName evidence="2">LAFE_0D08856g1_1</fullName>
    </submittedName>
</protein>
<evidence type="ECO:0000313" key="2">
    <source>
        <dbReference type="EMBL" id="SCW01269.1"/>
    </source>
</evidence>